<dbReference type="AlphaFoldDB" id="A0A0F9KSZ4"/>
<feature type="compositionally biased region" description="Acidic residues" evidence="1">
    <location>
        <begin position="91"/>
        <end position="100"/>
    </location>
</feature>
<evidence type="ECO:0000313" key="2">
    <source>
        <dbReference type="EMBL" id="KKM18515.1"/>
    </source>
</evidence>
<comment type="caution">
    <text evidence="2">The sequence shown here is derived from an EMBL/GenBank/DDBJ whole genome shotgun (WGS) entry which is preliminary data.</text>
</comment>
<name>A0A0F9KSZ4_9ZZZZ</name>
<protein>
    <submittedName>
        <fullName evidence="2">Uncharacterized protein</fullName>
    </submittedName>
</protein>
<feature type="region of interest" description="Disordered" evidence="1">
    <location>
        <begin position="72"/>
        <end position="100"/>
    </location>
</feature>
<accession>A0A0F9KSZ4</accession>
<organism evidence="2">
    <name type="scientific">marine sediment metagenome</name>
    <dbReference type="NCBI Taxonomy" id="412755"/>
    <lineage>
        <taxon>unclassified sequences</taxon>
        <taxon>metagenomes</taxon>
        <taxon>ecological metagenomes</taxon>
    </lineage>
</organism>
<dbReference type="EMBL" id="LAZR01014206">
    <property type="protein sequence ID" value="KKM18515.1"/>
    <property type="molecule type" value="Genomic_DNA"/>
</dbReference>
<reference evidence="2" key="1">
    <citation type="journal article" date="2015" name="Nature">
        <title>Complex archaea that bridge the gap between prokaryotes and eukaryotes.</title>
        <authorList>
            <person name="Spang A."/>
            <person name="Saw J.H."/>
            <person name="Jorgensen S.L."/>
            <person name="Zaremba-Niedzwiedzka K."/>
            <person name="Martijn J."/>
            <person name="Lind A.E."/>
            <person name="van Eijk R."/>
            <person name="Schleper C."/>
            <person name="Guy L."/>
            <person name="Ettema T.J."/>
        </authorList>
    </citation>
    <scope>NUCLEOTIDE SEQUENCE</scope>
</reference>
<gene>
    <name evidence="2" type="ORF">LCGC14_1664960</name>
</gene>
<feature type="non-terminal residue" evidence="2">
    <location>
        <position position="1"/>
    </location>
</feature>
<evidence type="ECO:0000256" key="1">
    <source>
        <dbReference type="SAM" id="MobiDB-lite"/>
    </source>
</evidence>
<proteinExistence type="predicted"/>
<sequence>YPIGARHFAKQAQLIQNLTGFVGSAAYADPSVAAHISGKKIAELYEEHLGLSPYELVSDNIRVTESQQTQSLAAGAAESVAGEIANRQDADDAELEEEEE</sequence>